<keyword evidence="3" id="KW-1185">Reference proteome</keyword>
<protein>
    <recommendedName>
        <fullName evidence="1">Mixed lineage kinase domain-containing protein</fullName>
    </recommendedName>
</protein>
<dbReference type="Gene3D" id="1.20.930.20">
    <property type="entry name" value="Adaptor protein Cbl, N-terminal domain"/>
    <property type="match status" value="1"/>
</dbReference>
<dbReference type="PANTHER" id="PTHR35832:SF6">
    <property type="entry name" value="EXPRESSED PROTEIN"/>
    <property type="match status" value="1"/>
</dbReference>
<gene>
    <name evidence="2" type="ORF">OsI_30249</name>
</gene>
<feature type="domain" description="Mixed lineage kinase" evidence="1">
    <location>
        <begin position="8"/>
        <end position="132"/>
    </location>
</feature>
<accession>A2YY27</accession>
<organism evidence="2 3">
    <name type="scientific">Oryza sativa subsp. indica</name>
    <name type="common">Rice</name>
    <dbReference type="NCBI Taxonomy" id="39946"/>
    <lineage>
        <taxon>Eukaryota</taxon>
        <taxon>Viridiplantae</taxon>
        <taxon>Streptophyta</taxon>
        <taxon>Embryophyta</taxon>
        <taxon>Tracheophyta</taxon>
        <taxon>Spermatophyta</taxon>
        <taxon>Magnoliopsida</taxon>
        <taxon>Liliopsida</taxon>
        <taxon>Poales</taxon>
        <taxon>Poaceae</taxon>
        <taxon>BOP clade</taxon>
        <taxon>Oryzoideae</taxon>
        <taxon>Oryzeae</taxon>
        <taxon>Oryzinae</taxon>
        <taxon>Oryza</taxon>
        <taxon>Oryza sativa</taxon>
    </lineage>
</organism>
<name>A2YY27_ORYSI</name>
<dbReference type="Proteomes" id="UP000007015">
    <property type="component" value="Chromosome 8"/>
</dbReference>
<dbReference type="InterPro" id="IPR054000">
    <property type="entry name" value="MLKL_N"/>
</dbReference>
<reference evidence="2 3" key="1">
    <citation type="journal article" date="2005" name="PLoS Biol.">
        <title>The genomes of Oryza sativa: a history of duplications.</title>
        <authorList>
            <person name="Yu J."/>
            <person name="Wang J."/>
            <person name="Lin W."/>
            <person name="Li S."/>
            <person name="Li H."/>
            <person name="Zhou J."/>
            <person name="Ni P."/>
            <person name="Dong W."/>
            <person name="Hu S."/>
            <person name="Zeng C."/>
            <person name="Zhang J."/>
            <person name="Zhang Y."/>
            <person name="Li R."/>
            <person name="Xu Z."/>
            <person name="Li S."/>
            <person name="Li X."/>
            <person name="Zheng H."/>
            <person name="Cong L."/>
            <person name="Lin L."/>
            <person name="Yin J."/>
            <person name="Geng J."/>
            <person name="Li G."/>
            <person name="Shi J."/>
            <person name="Liu J."/>
            <person name="Lv H."/>
            <person name="Li J."/>
            <person name="Wang J."/>
            <person name="Deng Y."/>
            <person name="Ran L."/>
            <person name="Shi X."/>
            <person name="Wang X."/>
            <person name="Wu Q."/>
            <person name="Li C."/>
            <person name="Ren X."/>
            <person name="Wang J."/>
            <person name="Wang X."/>
            <person name="Li D."/>
            <person name="Liu D."/>
            <person name="Zhang X."/>
            <person name="Ji Z."/>
            <person name="Zhao W."/>
            <person name="Sun Y."/>
            <person name="Zhang Z."/>
            <person name="Bao J."/>
            <person name="Han Y."/>
            <person name="Dong L."/>
            <person name="Ji J."/>
            <person name="Chen P."/>
            <person name="Wu S."/>
            <person name="Liu J."/>
            <person name="Xiao Y."/>
            <person name="Bu D."/>
            <person name="Tan J."/>
            <person name="Yang L."/>
            <person name="Ye C."/>
            <person name="Zhang J."/>
            <person name="Xu J."/>
            <person name="Zhou Y."/>
            <person name="Yu Y."/>
            <person name="Zhang B."/>
            <person name="Zhuang S."/>
            <person name="Wei H."/>
            <person name="Liu B."/>
            <person name="Lei M."/>
            <person name="Yu H."/>
            <person name="Li Y."/>
            <person name="Xu H."/>
            <person name="Wei S."/>
            <person name="He X."/>
            <person name="Fang L."/>
            <person name="Zhang Z."/>
            <person name="Zhang Y."/>
            <person name="Huang X."/>
            <person name="Su Z."/>
            <person name="Tong W."/>
            <person name="Li J."/>
            <person name="Tong Z."/>
            <person name="Li S."/>
            <person name="Ye J."/>
            <person name="Wang L."/>
            <person name="Fang L."/>
            <person name="Lei T."/>
            <person name="Chen C."/>
            <person name="Chen H."/>
            <person name="Xu Z."/>
            <person name="Li H."/>
            <person name="Huang H."/>
            <person name="Zhang F."/>
            <person name="Xu H."/>
            <person name="Li N."/>
            <person name="Zhao C."/>
            <person name="Li S."/>
            <person name="Dong L."/>
            <person name="Huang Y."/>
            <person name="Li L."/>
            <person name="Xi Y."/>
            <person name="Qi Q."/>
            <person name="Li W."/>
            <person name="Zhang B."/>
            <person name="Hu W."/>
            <person name="Zhang Y."/>
            <person name="Tian X."/>
            <person name="Jiao Y."/>
            <person name="Liang X."/>
            <person name="Jin J."/>
            <person name="Gao L."/>
            <person name="Zheng W."/>
            <person name="Hao B."/>
            <person name="Liu S."/>
            <person name="Wang W."/>
            <person name="Yuan L."/>
            <person name="Cao M."/>
            <person name="McDermott J."/>
            <person name="Samudrala R."/>
            <person name="Wang J."/>
            <person name="Wong G.K."/>
            <person name="Yang H."/>
        </authorList>
    </citation>
    <scope>NUCLEOTIDE SEQUENCE [LARGE SCALE GENOMIC DNA]</scope>
    <source>
        <strain evidence="3">cv. 93-11</strain>
    </source>
</reference>
<evidence type="ECO:0000313" key="2">
    <source>
        <dbReference type="EMBL" id="EAZ07988.1"/>
    </source>
</evidence>
<dbReference type="Gramene" id="BGIOSGA026497-TA">
    <property type="protein sequence ID" value="BGIOSGA026497-PA"/>
    <property type="gene ID" value="BGIOSGA026497"/>
</dbReference>
<dbReference type="HOGENOM" id="CLU_087749_0_0_1"/>
<dbReference type="InterPro" id="IPR036537">
    <property type="entry name" value="Adaptor_Cbl_N_dom_sf"/>
</dbReference>
<dbReference type="EMBL" id="CM000133">
    <property type="protein sequence ID" value="EAZ07988.1"/>
    <property type="molecule type" value="Genomic_DNA"/>
</dbReference>
<dbReference type="CDD" id="cd21037">
    <property type="entry name" value="MLKL_NTD"/>
    <property type="match status" value="1"/>
</dbReference>
<dbReference type="InterPro" id="IPR059179">
    <property type="entry name" value="MLKL-like_MCAfunc"/>
</dbReference>
<evidence type="ECO:0000313" key="3">
    <source>
        <dbReference type="Proteomes" id="UP000007015"/>
    </source>
</evidence>
<proteinExistence type="predicted"/>
<sequence length="285" mass="30392">MEALSSVTTIVTLANDITGAVNTVKQNKKKCQRLAERVGDIGEVIKELGDGSSSSSPSTAAATRRLVSQLEGALGSALLLVRSCQASSRPYRLVAGGWHSEQFNEVNVEIDRCLRDLTVALISRIERKLNAVGDTDTKVAAADTSICQTPPATRCSHGHDDGTKDDDKDKMATGAAEKNGALICYGVEDSKSKTGAATAGEGTVGVPARTVCVHQLSPPPPSYGYYLRYCHFTDGRAGGHYQQRGGHCHCAAGHGHNYSSYPWYSDSVDIRHMFSDDNPNSCSIT</sequence>
<dbReference type="STRING" id="39946.A2YY27"/>
<dbReference type="OMA" id="CHCAAGH"/>
<evidence type="ECO:0000259" key="1">
    <source>
        <dbReference type="Pfam" id="PF22215"/>
    </source>
</evidence>
<dbReference type="PANTHER" id="PTHR35832">
    <property type="entry name" value="OS12G0248400 PROTEIN-RELATED"/>
    <property type="match status" value="1"/>
</dbReference>
<dbReference type="GO" id="GO:0007166">
    <property type="term" value="P:cell surface receptor signaling pathway"/>
    <property type="evidence" value="ECO:0007669"/>
    <property type="project" value="InterPro"/>
</dbReference>
<dbReference type="Pfam" id="PF22215">
    <property type="entry name" value="MLKL_N"/>
    <property type="match status" value="1"/>
</dbReference>
<dbReference type="AlphaFoldDB" id="A2YY27"/>